<organism evidence="1 2">
    <name type="scientific">Vibrio splendidus</name>
    <dbReference type="NCBI Taxonomy" id="29497"/>
    <lineage>
        <taxon>Bacteria</taxon>
        <taxon>Pseudomonadati</taxon>
        <taxon>Pseudomonadota</taxon>
        <taxon>Gammaproteobacteria</taxon>
        <taxon>Vibrionales</taxon>
        <taxon>Vibrionaceae</taxon>
        <taxon>Vibrio</taxon>
    </lineage>
</organism>
<evidence type="ECO:0008006" key="3">
    <source>
        <dbReference type="Google" id="ProtNLM"/>
    </source>
</evidence>
<dbReference type="RefSeq" id="WP_108187854.1">
    <property type="nucleotide sequence ID" value="NZ_PIFK01000027.1"/>
</dbReference>
<evidence type="ECO:0000313" key="2">
    <source>
        <dbReference type="Proteomes" id="UP000244197"/>
    </source>
</evidence>
<protein>
    <recommendedName>
        <fullName evidence="3">Helicase XPB/Ssl2 N-terminal domain-containing protein</fullName>
    </recommendedName>
</protein>
<evidence type="ECO:0000313" key="1">
    <source>
        <dbReference type="EMBL" id="PTP32906.1"/>
    </source>
</evidence>
<name>A0A2T5ETZ9_VIBSP</name>
<comment type="caution">
    <text evidence="1">The sequence shown here is derived from an EMBL/GenBank/DDBJ whole genome shotgun (WGS) entry which is preliminary data.</text>
</comment>
<dbReference type="EMBL" id="PIFK01000027">
    <property type="protein sequence ID" value="PTP32906.1"/>
    <property type="molecule type" value="Genomic_DNA"/>
</dbReference>
<accession>A0A2T5ETZ9</accession>
<proteinExistence type="predicted"/>
<dbReference type="AlphaFoldDB" id="A0A2T5ETZ9"/>
<sequence>MDNFQNLIDYSTVDDLKFRIKSLPFSCAIPSRKAEVASVLFNALMNPDNLQSIWNHLSEVQKLALQEAVHNQAGYMDGFVFWSKYQKEPPSTEDWSLYRSRDKDNGDKALSPFFYPDRRYGSSRRIPNDLLAFLKPHVPLPPHFSVPTAIVDGDEIETSETPQYTEAELNVLLNTIKVKKLKVSPKTGQPSKALLNQLCNKLNEPYQKATSLDDESAKSIKAFGWIQILRAALWFKETNGELQINLKKAALQQRHCDVIKQLFLDWKDRSKFDEFSRINQIKGQKGKGQKYFTNVLSRRDACIETLRSCPPEEWVSFDDYLRLMAVEGQFFNITFEPYSLYIGDSTYGRIHDGTFLTNAYSRCLIMEYFATLGIVDIAYVTPESAQDNYYDRWGQYDLDYLSIYDGLKYIRLTKLGAYVLGVVDTYIDVSESTKTSIALLPKNRVQFMQPPTTSERVFLTNYADEVTDQVWQLCTSRILSHLENGGDLEEIQSFLSERDEQPYFPTQIEHLFKTLESNKNAVRLEGRFLLLKCDTESIAKNIASAPKLQKLCQRVGKDQLIIPEGKESLFRQLVHELIVYAMPIQS</sequence>
<dbReference type="Proteomes" id="UP000244197">
    <property type="component" value="Unassembled WGS sequence"/>
</dbReference>
<reference evidence="1 2" key="1">
    <citation type="submission" date="2017-11" db="EMBL/GenBank/DDBJ databases">
        <title>Population delineation of vibrios coincides with oyster pathogenicity.</title>
        <authorList>
            <person name="Bruto M."/>
            <person name="Labreuche Y."/>
            <person name="James A."/>
            <person name="Piel D."/>
            <person name="Chenivesse S."/>
            <person name="Petton B."/>
            <person name="Polz M.F."/>
            <person name="Le Roux F."/>
        </authorList>
    </citation>
    <scope>NUCLEOTIDE SEQUENCE [LARGE SCALE GENOMIC DNA]</scope>
    <source>
        <strain evidence="1 2">FF_144</strain>
    </source>
</reference>
<gene>
    <name evidence="1" type="ORF">CWO07_14405</name>
</gene>